<protein>
    <submittedName>
        <fullName evidence="2">Class I SAM-dependent methyltransferase</fullName>
    </submittedName>
</protein>
<feature type="chain" id="PRO_5045203181" evidence="1">
    <location>
        <begin position="22"/>
        <end position="253"/>
    </location>
</feature>
<keyword evidence="2" id="KW-0489">Methyltransferase</keyword>
<dbReference type="EMBL" id="BAABBR010000001">
    <property type="protein sequence ID" value="GAA4032667.1"/>
    <property type="molecule type" value="Genomic_DNA"/>
</dbReference>
<accession>A0ABP7TXS1</accession>
<dbReference type="GO" id="GO:0032259">
    <property type="term" value="P:methylation"/>
    <property type="evidence" value="ECO:0007669"/>
    <property type="project" value="UniProtKB-KW"/>
</dbReference>
<organism evidence="2 3">
    <name type="scientific">Sphingomonas rosea</name>
    <dbReference type="NCBI Taxonomy" id="335605"/>
    <lineage>
        <taxon>Bacteria</taxon>
        <taxon>Pseudomonadati</taxon>
        <taxon>Pseudomonadota</taxon>
        <taxon>Alphaproteobacteria</taxon>
        <taxon>Sphingomonadales</taxon>
        <taxon>Sphingomonadaceae</taxon>
        <taxon>Sphingomonas</taxon>
    </lineage>
</organism>
<dbReference type="RefSeq" id="WP_344695970.1">
    <property type="nucleotide sequence ID" value="NZ_BAABBR010000001.1"/>
</dbReference>
<reference evidence="3" key="1">
    <citation type="journal article" date="2019" name="Int. J. Syst. Evol. Microbiol.">
        <title>The Global Catalogue of Microorganisms (GCM) 10K type strain sequencing project: providing services to taxonomists for standard genome sequencing and annotation.</title>
        <authorList>
            <consortium name="The Broad Institute Genomics Platform"/>
            <consortium name="The Broad Institute Genome Sequencing Center for Infectious Disease"/>
            <person name="Wu L."/>
            <person name="Ma J."/>
        </authorList>
    </citation>
    <scope>NUCLEOTIDE SEQUENCE [LARGE SCALE GENOMIC DNA]</scope>
    <source>
        <strain evidence="3">JCM 17564</strain>
    </source>
</reference>
<feature type="signal peptide" evidence="1">
    <location>
        <begin position="1"/>
        <end position="21"/>
    </location>
</feature>
<dbReference type="GO" id="GO:0008168">
    <property type="term" value="F:methyltransferase activity"/>
    <property type="evidence" value="ECO:0007669"/>
    <property type="project" value="UniProtKB-KW"/>
</dbReference>
<evidence type="ECO:0000256" key="1">
    <source>
        <dbReference type="SAM" id="SignalP"/>
    </source>
</evidence>
<name>A0ABP7TXS1_9SPHN</name>
<sequence length="253" mass="27308">MKPVMLVAFSSLALVAAAPSAAPMGMAGVRAALADPAREAKLREMDASRKPAEVLAFLGVRPGMAVADMFAGSGYWTPLFARAVGPRGSVTAWQPLQMYKDKGKAEIDALVARTPGATLRTFPFEAWQGPARAYDVALVNLDYHDMYWESAKYGIGRAEPGAFARAMYASLKPGGVVGIIDHVGPAGDTRAIVDKLHRIDPAVVKADFLKAGFKLDGESKILANPADDHSKNVFDPAIRGKTDRFFFRFRKPR</sequence>
<dbReference type="InterPro" id="IPR029063">
    <property type="entry name" value="SAM-dependent_MTases_sf"/>
</dbReference>
<dbReference type="Gene3D" id="3.40.50.150">
    <property type="entry name" value="Vaccinia Virus protein VP39"/>
    <property type="match status" value="1"/>
</dbReference>
<proteinExistence type="predicted"/>
<evidence type="ECO:0000313" key="2">
    <source>
        <dbReference type="EMBL" id="GAA4032667.1"/>
    </source>
</evidence>
<gene>
    <name evidence="2" type="ORF">GCM10022281_10410</name>
</gene>
<keyword evidence="1" id="KW-0732">Signal</keyword>
<dbReference type="PIRSF" id="PIRSF031679">
    <property type="entry name" value="Mtase_Alr7345_prd"/>
    <property type="match status" value="1"/>
</dbReference>
<dbReference type="SUPFAM" id="SSF53335">
    <property type="entry name" value="S-adenosyl-L-methionine-dependent methyltransferases"/>
    <property type="match status" value="1"/>
</dbReference>
<dbReference type="Proteomes" id="UP001424459">
    <property type="component" value="Unassembled WGS sequence"/>
</dbReference>
<keyword evidence="3" id="KW-1185">Reference proteome</keyword>
<keyword evidence="2" id="KW-0808">Transferase</keyword>
<comment type="caution">
    <text evidence="2">The sequence shown here is derived from an EMBL/GenBank/DDBJ whole genome shotgun (WGS) entry which is preliminary data.</text>
</comment>
<evidence type="ECO:0000313" key="3">
    <source>
        <dbReference type="Proteomes" id="UP001424459"/>
    </source>
</evidence>
<dbReference type="InterPro" id="IPR016980">
    <property type="entry name" value="S-AdoMet-dep_MeTrfase_Alr7345"/>
</dbReference>